<accession>A0AAD1Y8J0</accession>
<reference evidence="1" key="1">
    <citation type="submission" date="2023-07" db="EMBL/GenBank/DDBJ databases">
        <authorList>
            <consortium name="AG Swart"/>
            <person name="Singh M."/>
            <person name="Singh A."/>
            <person name="Seah K."/>
            <person name="Emmerich C."/>
        </authorList>
    </citation>
    <scope>NUCLEOTIDE SEQUENCE</scope>
    <source>
        <strain evidence="1">DP1</strain>
    </source>
</reference>
<sequence>MNTSSIRMRVCIPRFNMLPHQESHRNWQVYCYQPIKRLLIVVNFHCFISRLMDQKNSCGGAI</sequence>
<keyword evidence="2" id="KW-1185">Reference proteome</keyword>
<dbReference type="AlphaFoldDB" id="A0AAD1Y8J0"/>
<name>A0AAD1Y8J0_EUPCR</name>
<evidence type="ECO:0000313" key="1">
    <source>
        <dbReference type="EMBL" id="CAI2387401.1"/>
    </source>
</evidence>
<protein>
    <submittedName>
        <fullName evidence="1">Uncharacterized protein</fullName>
    </submittedName>
</protein>
<comment type="caution">
    <text evidence="1">The sequence shown here is derived from an EMBL/GenBank/DDBJ whole genome shotgun (WGS) entry which is preliminary data.</text>
</comment>
<organism evidence="1 2">
    <name type="scientific">Euplotes crassus</name>
    <dbReference type="NCBI Taxonomy" id="5936"/>
    <lineage>
        <taxon>Eukaryota</taxon>
        <taxon>Sar</taxon>
        <taxon>Alveolata</taxon>
        <taxon>Ciliophora</taxon>
        <taxon>Intramacronucleata</taxon>
        <taxon>Spirotrichea</taxon>
        <taxon>Hypotrichia</taxon>
        <taxon>Euplotida</taxon>
        <taxon>Euplotidae</taxon>
        <taxon>Moneuplotes</taxon>
    </lineage>
</organism>
<dbReference type="Proteomes" id="UP001295684">
    <property type="component" value="Unassembled WGS sequence"/>
</dbReference>
<proteinExistence type="predicted"/>
<dbReference type="EMBL" id="CAMPGE010029912">
    <property type="protein sequence ID" value="CAI2387401.1"/>
    <property type="molecule type" value="Genomic_DNA"/>
</dbReference>
<gene>
    <name evidence="1" type="ORF">ECRASSUSDP1_LOCUS29033</name>
</gene>
<evidence type="ECO:0000313" key="2">
    <source>
        <dbReference type="Proteomes" id="UP001295684"/>
    </source>
</evidence>